<reference evidence="1 2" key="1">
    <citation type="submission" date="2021-12" db="EMBL/GenBank/DDBJ databases">
        <title>Genome sequencing of bacteria with rrn-lacking chromosome and rrn-plasmid.</title>
        <authorList>
            <person name="Anda M."/>
            <person name="Iwasaki W."/>
        </authorList>
    </citation>
    <scope>NUCLEOTIDE SEQUENCE [LARGE SCALE GENOMIC DNA]</scope>
    <source>
        <strain evidence="1 2">DSM 100852</strain>
        <plasmid evidence="1 2">pFA13</plasmid>
    </source>
</reference>
<organism evidence="1 2">
    <name type="scientific">Fulvitalea axinellae</name>
    <dbReference type="NCBI Taxonomy" id="1182444"/>
    <lineage>
        <taxon>Bacteria</taxon>
        <taxon>Pseudomonadati</taxon>
        <taxon>Bacteroidota</taxon>
        <taxon>Cytophagia</taxon>
        <taxon>Cytophagales</taxon>
        <taxon>Persicobacteraceae</taxon>
        <taxon>Fulvitalea</taxon>
    </lineage>
</organism>
<keyword evidence="1" id="KW-0614">Plasmid</keyword>
<geneLocation type="plasmid" evidence="1 2">
    <name>pFA13</name>
</geneLocation>
<dbReference type="KEGG" id="fax:FUAX_55910"/>
<dbReference type="AlphaFoldDB" id="A0AAU9DFD7"/>
<evidence type="ECO:0000313" key="2">
    <source>
        <dbReference type="Proteomes" id="UP001348817"/>
    </source>
</evidence>
<protein>
    <submittedName>
        <fullName evidence="1">Uncharacterized protein</fullName>
    </submittedName>
</protein>
<keyword evidence="2" id="KW-1185">Reference proteome</keyword>
<accession>A0AAU9DFD7</accession>
<dbReference type="RefSeq" id="WP_338396326.1">
    <property type="nucleotide sequence ID" value="NZ_AP025327.1"/>
</dbReference>
<sequence>MKTHFVVRDTDYPEEDLKRDFSSPMGGFFRMDFFDVFESMEAFEARKEELLDEGWDAQVLNDMDVRFHPAYDGYVEVHYEGLGAWLLESENLADAKEEAENYSKHHLGLTDDAGDGHFYAKDVVSYHEVRSGRYVFEIKTT</sequence>
<name>A0AAU9DFD7_9BACT</name>
<dbReference type="EMBL" id="AP025327">
    <property type="protein sequence ID" value="BDD13159.1"/>
    <property type="molecule type" value="Genomic_DNA"/>
</dbReference>
<evidence type="ECO:0000313" key="1">
    <source>
        <dbReference type="EMBL" id="BDD13159.1"/>
    </source>
</evidence>
<dbReference type="Proteomes" id="UP001348817">
    <property type="component" value="Plasmid pFA13"/>
</dbReference>
<proteinExistence type="predicted"/>
<gene>
    <name evidence="1" type="ORF">FUAX_55910</name>
</gene>